<sequence length="182" mass="21203">MNDEAIFLHACQSFPILQRENKKTKHTQVPQQNYQTCSCNSTTRIPPPSLRPYSNELQDYTAEIIITTGNVHTLKLISFSALNDIPTIDKRSKKVLQHYHLDNRLLQRSDKFLNPVTLQSMRMKILQGRSCNFFLLRKCILLWANSAKKFRMAVKCILLRMNAVDLVRKSKLNTRKLHTIFT</sequence>
<dbReference type="AlphaFoldDB" id="A0A8T0IJW3"/>
<protein>
    <submittedName>
        <fullName evidence="1">Uncharacterized protein</fullName>
    </submittedName>
</protein>
<name>A0A8T0IJW3_CERPU</name>
<comment type="caution">
    <text evidence="1">The sequence shown here is derived from an EMBL/GenBank/DDBJ whole genome shotgun (WGS) entry which is preliminary data.</text>
</comment>
<proteinExistence type="predicted"/>
<dbReference type="Proteomes" id="UP000822688">
    <property type="component" value="Chromosome 3"/>
</dbReference>
<evidence type="ECO:0000313" key="2">
    <source>
        <dbReference type="Proteomes" id="UP000822688"/>
    </source>
</evidence>
<keyword evidence="2" id="KW-1185">Reference proteome</keyword>
<evidence type="ECO:0000313" key="1">
    <source>
        <dbReference type="EMBL" id="KAG0582733.1"/>
    </source>
</evidence>
<dbReference type="EMBL" id="CM026423">
    <property type="protein sequence ID" value="KAG0582733.1"/>
    <property type="molecule type" value="Genomic_DNA"/>
</dbReference>
<organism evidence="1 2">
    <name type="scientific">Ceratodon purpureus</name>
    <name type="common">Fire moss</name>
    <name type="synonym">Dicranum purpureum</name>
    <dbReference type="NCBI Taxonomy" id="3225"/>
    <lineage>
        <taxon>Eukaryota</taxon>
        <taxon>Viridiplantae</taxon>
        <taxon>Streptophyta</taxon>
        <taxon>Embryophyta</taxon>
        <taxon>Bryophyta</taxon>
        <taxon>Bryophytina</taxon>
        <taxon>Bryopsida</taxon>
        <taxon>Dicranidae</taxon>
        <taxon>Pseudoditrichales</taxon>
        <taxon>Ditrichaceae</taxon>
        <taxon>Ceratodon</taxon>
    </lineage>
</organism>
<gene>
    <name evidence="1" type="ORF">KC19_3G081500</name>
</gene>
<accession>A0A8T0IJW3</accession>
<reference evidence="1" key="1">
    <citation type="submission" date="2020-06" db="EMBL/GenBank/DDBJ databases">
        <title>WGS assembly of Ceratodon purpureus strain R40.</title>
        <authorList>
            <person name="Carey S.B."/>
            <person name="Jenkins J."/>
            <person name="Shu S."/>
            <person name="Lovell J.T."/>
            <person name="Sreedasyam A."/>
            <person name="Maumus F."/>
            <person name="Tiley G.P."/>
            <person name="Fernandez-Pozo N."/>
            <person name="Barry K."/>
            <person name="Chen C."/>
            <person name="Wang M."/>
            <person name="Lipzen A."/>
            <person name="Daum C."/>
            <person name="Saski C.A."/>
            <person name="Payton A.C."/>
            <person name="Mcbreen J.C."/>
            <person name="Conrad R.E."/>
            <person name="Kollar L.M."/>
            <person name="Olsson S."/>
            <person name="Huttunen S."/>
            <person name="Landis J.B."/>
            <person name="Wickett N.J."/>
            <person name="Johnson M.G."/>
            <person name="Rensing S.A."/>
            <person name="Grimwood J."/>
            <person name="Schmutz J."/>
            <person name="Mcdaniel S.F."/>
        </authorList>
    </citation>
    <scope>NUCLEOTIDE SEQUENCE</scope>
    <source>
        <strain evidence="1">R40</strain>
    </source>
</reference>